<organism evidence="1 2">
    <name type="scientific">Verrucomicrobia subdivision 6 bacterium BACL9 MAG-120507-bin52</name>
    <dbReference type="NCBI Taxonomy" id="1655590"/>
    <lineage>
        <taxon>Bacteria</taxon>
        <taxon>Pseudomonadati</taxon>
        <taxon>Verrucomicrobiota</taxon>
        <taxon>Verrucomicrobiia</taxon>
        <taxon>Verrucomicrobiales</taxon>
        <taxon>Verrucomicrobia subdivision 6</taxon>
    </lineage>
</organism>
<accession>A0A0R2RH41</accession>
<comment type="caution">
    <text evidence="1">The sequence shown here is derived from an EMBL/GenBank/DDBJ whole genome shotgun (WGS) entry which is preliminary data.</text>
</comment>
<proteinExistence type="predicted"/>
<reference evidence="1 2" key="1">
    <citation type="submission" date="2015-10" db="EMBL/GenBank/DDBJ databases">
        <title>Metagenome-Assembled Genomes uncover a global brackish microbiome.</title>
        <authorList>
            <person name="Hugerth L.W."/>
            <person name="Larsson J."/>
            <person name="Alneberg J."/>
            <person name="Lindh M.V."/>
            <person name="Legrand C."/>
            <person name="Pinhassi J."/>
            <person name="Andersson A.F."/>
        </authorList>
    </citation>
    <scope>NUCLEOTIDE SEQUENCE [LARGE SCALE GENOMIC DNA]</scope>
    <source>
        <strain evidence="1">BACL18 MAG-120507-bin52</strain>
    </source>
</reference>
<dbReference type="Proteomes" id="UP000051269">
    <property type="component" value="Unassembled WGS sequence"/>
</dbReference>
<dbReference type="AlphaFoldDB" id="A0A0R2RH41"/>
<evidence type="ECO:0000313" key="2">
    <source>
        <dbReference type="Proteomes" id="UP000051269"/>
    </source>
</evidence>
<protein>
    <submittedName>
        <fullName evidence="1">Uncharacterized protein</fullName>
    </submittedName>
</protein>
<evidence type="ECO:0000313" key="1">
    <source>
        <dbReference type="EMBL" id="KRO59683.1"/>
    </source>
</evidence>
<sequence>MGLVHGSEEVVQVSHDILVGTEKEKAEEVGLTVEGVKGKAGASAGAIDEVIDFTIRVAGDIDQTPVLGRGFMEAMDRNDREELFEGPVVDERLKDTKVTEVLAAELLLKFSYFFGWGATILVKTRDLGDEMPEGVFHAGFGGKIKEAQVEPRGGLFLDGQAIVQ</sequence>
<gene>
    <name evidence="1" type="ORF">ABR82_00330</name>
</gene>
<feature type="non-terminal residue" evidence="1">
    <location>
        <position position="164"/>
    </location>
</feature>
<name>A0A0R2RH41_9BACT</name>
<dbReference type="EMBL" id="LIBO01000373">
    <property type="protein sequence ID" value="KRO59683.1"/>
    <property type="molecule type" value="Genomic_DNA"/>
</dbReference>